<dbReference type="PROSITE" id="PS51669">
    <property type="entry name" value="4FE4S_MOW_BIS_MGD"/>
    <property type="match status" value="1"/>
</dbReference>
<evidence type="ECO:0000256" key="5">
    <source>
        <dbReference type="SAM" id="MobiDB-lite"/>
    </source>
</evidence>
<dbReference type="GO" id="GO:0016491">
    <property type="term" value="F:oxidoreductase activity"/>
    <property type="evidence" value="ECO:0007669"/>
    <property type="project" value="InterPro"/>
</dbReference>
<dbReference type="PANTHER" id="PTHR43105:SF2">
    <property type="entry name" value="RESPIRATORY NITRATE REDUCTASE 2 ALPHA CHAIN"/>
    <property type="match status" value="1"/>
</dbReference>
<dbReference type="InterPro" id="IPR027467">
    <property type="entry name" value="MopterinOxRdtase_cofactor_BS"/>
</dbReference>
<dbReference type="GO" id="GO:0046872">
    <property type="term" value="F:metal ion binding"/>
    <property type="evidence" value="ECO:0007669"/>
    <property type="project" value="UniProtKB-KW"/>
</dbReference>
<keyword evidence="4" id="KW-0411">Iron-sulfur</keyword>
<dbReference type="SMART" id="SM00926">
    <property type="entry name" value="Molybdop_Fe4S4"/>
    <property type="match status" value="1"/>
</dbReference>
<keyword evidence="8" id="KW-1185">Reference proteome</keyword>
<accession>A0A7W8Z8N5</accession>
<reference evidence="7 8" key="1">
    <citation type="submission" date="2020-08" db="EMBL/GenBank/DDBJ databases">
        <title>Sequencing the genomes of 1000 actinobacteria strains.</title>
        <authorList>
            <person name="Klenk H.-P."/>
        </authorList>
    </citation>
    <scope>NUCLEOTIDE SEQUENCE [LARGE SCALE GENOMIC DNA]</scope>
    <source>
        <strain evidence="7 8">DSM 45790</strain>
    </source>
</reference>
<dbReference type="EMBL" id="JACHBR010000001">
    <property type="protein sequence ID" value="MBB5629417.1"/>
    <property type="molecule type" value="Genomic_DNA"/>
</dbReference>
<keyword evidence="1" id="KW-0004">4Fe-4S</keyword>
<feature type="domain" description="4Fe-4S Mo/W bis-MGD-type" evidence="6">
    <location>
        <begin position="59"/>
        <end position="123"/>
    </location>
</feature>
<dbReference type="GO" id="GO:0051539">
    <property type="term" value="F:4 iron, 4 sulfur cluster binding"/>
    <property type="evidence" value="ECO:0007669"/>
    <property type="project" value="UniProtKB-KW"/>
</dbReference>
<evidence type="ECO:0000256" key="3">
    <source>
        <dbReference type="ARBA" id="ARBA00023004"/>
    </source>
</evidence>
<evidence type="ECO:0000313" key="7">
    <source>
        <dbReference type="EMBL" id="MBB5629417.1"/>
    </source>
</evidence>
<feature type="compositionally biased region" description="Pro residues" evidence="5">
    <location>
        <begin position="184"/>
        <end position="194"/>
    </location>
</feature>
<evidence type="ECO:0000256" key="4">
    <source>
        <dbReference type="ARBA" id="ARBA00023014"/>
    </source>
</evidence>
<protein>
    <submittedName>
        <fullName evidence="7">Nitrate reductase alpha subunit</fullName>
    </submittedName>
</protein>
<dbReference type="SUPFAM" id="SSF53706">
    <property type="entry name" value="Formate dehydrogenase/DMSO reductase, domains 1-3"/>
    <property type="match status" value="1"/>
</dbReference>
<keyword evidence="3" id="KW-0408">Iron</keyword>
<name>A0A7W8Z8N5_9ACTN</name>
<dbReference type="PANTHER" id="PTHR43105">
    <property type="entry name" value="RESPIRATORY NITRATE REDUCTASE"/>
    <property type="match status" value="1"/>
</dbReference>
<dbReference type="Proteomes" id="UP000588112">
    <property type="component" value="Unassembled WGS sequence"/>
</dbReference>
<keyword evidence="2" id="KW-0479">Metal-binding</keyword>
<dbReference type="AlphaFoldDB" id="A0A7W8Z8N5"/>
<dbReference type="PROSITE" id="PS00551">
    <property type="entry name" value="MOLYBDOPTERIN_PROK_1"/>
    <property type="match status" value="1"/>
</dbReference>
<evidence type="ECO:0000313" key="8">
    <source>
        <dbReference type="Proteomes" id="UP000588112"/>
    </source>
</evidence>
<dbReference type="InterPro" id="IPR050123">
    <property type="entry name" value="Prok_molybdopt-oxidoreductase"/>
</dbReference>
<evidence type="ECO:0000259" key="6">
    <source>
        <dbReference type="PROSITE" id="PS51669"/>
    </source>
</evidence>
<dbReference type="InterPro" id="IPR006963">
    <property type="entry name" value="Mopterin_OxRdtase_4Fe-4S_dom"/>
</dbReference>
<comment type="caution">
    <text evidence="7">The sequence shown here is derived from an EMBL/GenBank/DDBJ whole genome shotgun (WGS) entry which is preliminary data.</text>
</comment>
<feature type="region of interest" description="Disordered" evidence="5">
    <location>
        <begin position="150"/>
        <end position="194"/>
    </location>
</feature>
<dbReference type="Gene3D" id="3.40.50.12440">
    <property type="match status" value="1"/>
</dbReference>
<organism evidence="7 8">
    <name type="scientific">Sphaerisporangium krabiense</name>
    <dbReference type="NCBI Taxonomy" id="763782"/>
    <lineage>
        <taxon>Bacteria</taxon>
        <taxon>Bacillati</taxon>
        <taxon>Actinomycetota</taxon>
        <taxon>Actinomycetes</taxon>
        <taxon>Streptosporangiales</taxon>
        <taxon>Streptosporangiaceae</taxon>
        <taxon>Sphaerisporangium</taxon>
    </lineage>
</organism>
<sequence>MFGRAPRALAEKAAATAARRLLEAGKLLHRSDTSPDLRALYRPGDRVNDAPYRERWAHDRVVRSTHGVNCTGSCSWKVYVKDGLITWETQQTDYPSVGPDRPEYEPRGCPRGAAFSWYTYSPTRVRYPHARGVLVEMYRQAKAELGTRSRRGGVWSGTRTGAGATSRPGAGAAWCGSTGTRPWRSPPPRTSTRS</sequence>
<dbReference type="GO" id="GO:0016020">
    <property type="term" value="C:membrane"/>
    <property type="evidence" value="ECO:0007669"/>
    <property type="project" value="TreeGrafter"/>
</dbReference>
<evidence type="ECO:0000256" key="2">
    <source>
        <dbReference type="ARBA" id="ARBA00022723"/>
    </source>
</evidence>
<gene>
    <name evidence="7" type="ORF">BJ981_005116</name>
</gene>
<evidence type="ECO:0000256" key="1">
    <source>
        <dbReference type="ARBA" id="ARBA00022485"/>
    </source>
</evidence>
<proteinExistence type="predicted"/>